<dbReference type="OrthoDB" id="344630at2"/>
<evidence type="ECO:0000313" key="3">
    <source>
        <dbReference type="Proteomes" id="UP000554837"/>
    </source>
</evidence>
<dbReference type="EMBL" id="JACHHO010000001">
    <property type="protein sequence ID" value="MBB5202884.1"/>
    <property type="molecule type" value="Genomic_DNA"/>
</dbReference>
<evidence type="ECO:0000313" key="2">
    <source>
        <dbReference type="EMBL" id="MBB5202884.1"/>
    </source>
</evidence>
<gene>
    <name evidence="2" type="ORF">HNQ51_000177</name>
</gene>
<dbReference type="Gene3D" id="3.40.50.10140">
    <property type="entry name" value="Toll/interleukin-1 receptor homology (TIR) domain"/>
    <property type="match status" value="1"/>
</dbReference>
<dbReference type="InterPro" id="IPR035897">
    <property type="entry name" value="Toll_tir_struct_dom_sf"/>
</dbReference>
<dbReference type="SUPFAM" id="SSF52200">
    <property type="entry name" value="Toll/Interleukin receptor TIR domain"/>
    <property type="match status" value="1"/>
</dbReference>
<dbReference type="AlphaFoldDB" id="A0A840S201"/>
<evidence type="ECO:0000259" key="1">
    <source>
        <dbReference type="Pfam" id="PF13676"/>
    </source>
</evidence>
<dbReference type="Pfam" id="PF13676">
    <property type="entry name" value="TIR_2"/>
    <property type="match status" value="1"/>
</dbReference>
<protein>
    <recommendedName>
        <fullName evidence="1">TIR domain-containing protein</fullName>
    </recommendedName>
</protein>
<reference evidence="2 3" key="1">
    <citation type="submission" date="2020-08" db="EMBL/GenBank/DDBJ databases">
        <title>Genomic Encyclopedia of Type Strains, Phase IV (KMG-IV): sequencing the most valuable type-strain genomes for metagenomic binning, comparative biology and taxonomic classification.</title>
        <authorList>
            <person name="Goeker M."/>
        </authorList>
    </citation>
    <scope>NUCLEOTIDE SEQUENCE [LARGE SCALE GENOMIC DNA]</scope>
    <source>
        <strain evidence="2 3">DSM 23958</strain>
    </source>
</reference>
<organism evidence="2 3">
    <name type="scientific">Inhella inkyongensis</name>
    <dbReference type="NCBI Taxonomy" id="392593"/>
    <lineage>
        <taxon>Bacteria</taxon>
        <taxon>Pseudomonadati</taxon>
        <taxon>Pseudomonadota</taxon>
        <taxon>Betaproteobacteria</taxon>
        <taxon>Burkholderiales</taxon>
        <taxon>Sphaerotilaceae</taxon>
        <taxon>Inhella</taxon>
    </lineage>
</organism>
<proteinExistence type="predicted"/>
<keyword evidence="3" id="KW-1185">Reference proteome</keyword>
<dbReference type="RefSeq" id="WP_138858027.1">
    <property type="nucleotide sequence ID" value="NZ_CP040709.1"/>
</dbReference>
<dbReference type="Proteomes" id="UP000554837">
    <property type="component" value="Unassembled WGS sequence"/>
</dbReference>
<name>A0A840S201_9BURK</name>
<dbReference type="InterPro" id="IPR000157">
    <property type="entry name" value="TIR_dom"/>
</dbReference>
<accession>A0A840S201</accession>
<comment type="caution">
    <text evidence="2">The sequence shown here is derived from an EMBL/GenBank/DDBJ whole genome shotgun (WGS) entry which is preliminary data.</text>
</comment>
<sequence>MPVLYELAVLGAPSDAQLNALEEIVGQAVSAFGMTLGAEVAWLVQPDEFSPSQRRAAAAVYFGSQGAAAFDLPALLKRAVPVLPVVSDVSRVREEIPQELRHINCLDYRDGGAARVATALLECAGLLPRQRRVFLSYKRNEARHAALQLFDAISARHFEVFLDTHSIAPAEDFQAMLWHRLCDSDVLLMLDTQTYFESRWTSAEFGRAQAKGISVLRVDWPDSTPSARTATASRAELLAEEVDPATGHLSLAAVERICLQLEEVRSESHAVRNVNLVSQVRNGIESIHGQFVGIGQHKSIHLLLPDGKDLVVYPTVGVPTSASLHEAVTRSPGKTVAVLYDHVGILPSWQAHMDWLGEHVRPARWVKASEAAWQFADWEA</sequence>
<feature type="domain" description="TIR" evidence="1">
    <location>
        <begin position="133"/>
        <end position="221"/>
    </location>
</feature>
<dbReference type="GO" id="GO:0007165">
    <property type="term" value="P:signal transduction"/>
    <property type="evidence" value="ECO:0007669"/>
    <property type="project" value="InterPro"/>
</dbReference>